<keyword evidence="1" id="KW-0472">Membrane</keyword>
<name>A0AAE0GRA0_9CHLO</name>
<feature type="transmembrane region" description="Helical" evidence="1">
    <location>
        <begin position="1237"/>
        <end position="1263"/>
    </location>
</feature>
<dbReference type="Proteomes" id="UP001190700">
    <property type="component" value="Unassembled WGS sequence"/>
</dbReference>
<feature type="transmembrane region" description="Helical" evidence="1">
    <location>
        <begin position="1442"/>
        <end position="1471"/>
    </location>
</feature>
<feature type="transmembrane region" description="Helical" evidence="1">
    <location>
        <begin position="1325"/>
        <end position="1343"/>
    </location>
</feature>
<dbReference type="InterPro" id="IPR011050">
    <property type="entry name" value="Pectin_lyase_fold/virulence"/>
</dbReference>
<keyword evidence="3" id="KW-1185">Reference proteome</keyword>
<dbReference type="PANTHER" id="PTHR11319:SF35">
    <property type="entry name" value="OUTER MEMBRANE PROTEIN PMPC-RELATED"/>
    <property type="match status" value="1"/>
</dbReference>
<dbReference type="PANTHER" id="PTHR11319">
    <property type="entry name" value="G PROTEIN-COUPLED RECEPTOR-RELATED"/>
    <property type="match status" value="1"/>
</dbReference>
<reference evidence="2 3" key="1">
    <citation type="journal article" date="2015" name="Genome Biol. Evol.">
        <title>Comparative Genomics of a Bacterivorous Green Alga Reveals Evolutionary Causalities and Consequences of Phago-Mixotrophic Mode of Nutrition.</title>
        <authorList>
            <person name="Burns J.A."/>
            <person name="Paasch A."/>
            <person name="Narechania A."/>
            <person name="Kim E."/>
        </authorList>
    </citation>
    <scope>NUCLEOTIDE SEQUENCE [LARGE SCALE GENOMIC DNA]</scope>
    <source>
        <strain evidence="2 3">PLY_AMNH</strain>
    </source>
</reference>
<comment type="caution">
    <text evidence="2">The sequence shown here is derived from an EMBL/GenBank/DDBJ whole genome shotgun (WGS) entry which is preliminary data.</text>
</comment>
<feature type="transmembrane region" description="Helical" evidence="1">
    <location>
        <begin position="1501"/>
        <end position="1527"/>
    </location>
</feature>
<keyword evidence="1" id="KW-0812">Transmembrane</keyword>
<accession>A0AAE0GRA0</accession>
<proteinExistence type="predicted"/>
<dbReference type="SUPFAM" id="SSF51126">
    <property type="entry name" value="Pectin lyase-like"/>
    <property type="match status" value="2"/>
</dbReference>
<evidence type="ECO:0000313" key="3">
    <source>
        <dbReference type="Proteomes" id="UP001190700"/>
    </source>
</evidence>
<feature type="transmembrane region" description="Helical" evidence="1">
    <location>
        <begin position="1710"/>
        <end position="1728"/>
    </location>
</feature>
<sequence>MKRSVRTGFYVVLVASTLLANCIYVAAGLKTRRLLEELSSEQCYLPNTCGGGEALIRLAFDVVPGSESSECEWNVFTLTNEEVATSPGTPKETGRYCHEICVPDTETEFVLEMFDSWGDGWNGNSLTLYGECGQQSAPSSCEPGDVEGLCTLGKYTILRGSTVSYLFNTEECVTTEDAITIEDSITTEIRQQVEDPSVSYVEIPSGAHLRLESPFATIYHTLELVCGGDPGTCVLDGQHKVFILEVSSAASSLVLRGLRLLNGYADGRKAGIVNAVSVGHVDFFDCWFENSVGTMASAVYVSLARLPQSSSWDQLSCIKDPELCPMSVAIHRCTFFNNSQTLLDIGNRYGPRTVVFGDANTQLDFLDCNITRNSPGDLILFTRMTLHLRDCVLRENSSPSKTEPMIGMEDMGSVHLQSSLFAKNIGGGIKMKMGDLFVHDCVFSDHTQKAVWHQPVDDVRIMIIAGSLFIDNTDSAFQMFEGSQHFMNEELMWPAILDYSPNTTIQYYRDCFHNTGTEDCYMGMIQHCRFENNSAVTGAAMSLNQVTLTVHRCTFHGNSASQGGGAVAISVTEGTHERNLVNRVVVLDCVFQDNQVEFQKFLDNGCGGAMMIQREGSIDDDDGIVYISGCKLTRNHAGKVLSIASTRSLEVANTANAGAICMLDAAGGILVDNLFLDNHATDGSAGALLVADDTVVNMTRNALTNNTSSAGGAIFVTNRASLNLFDSAFQSNTAYYGGGILTSDNAKLFLNTSVVAGEAKLGMCTWKAPTCCVEDVLECNDGSLCSVFEHPEGWGCCYYRGGRARCPSNHRVMCKLSNNSMNCGWNNTENCCSASIDACRAWGGQRECPAVDTGSSYGGGVMALNRSVIAMTRSVFEHNIARRDGAAVLLSVDPGTPSLLADIWFLNNWALGGGATIFWHSKGLQQVEPICHACRFKHQDYGDNWASWGSRYGTPMVNCSLYLAEELEHWPRDMALTIPSLQRLEGLTSGDAVPSIALACTDFYRRLVTFSESEEIVATLESEGDFRESSQSAHISVVGDTVVSDQYRMIPFKDVNLTAFPGTSHMLKASVNIPDEQAGAEGDVETFIDVAFRNCVIGESLNEDAMKCTLCPKGYLSIDNRSACTHCSDYEGITCMGGAKFFIEQGYALSPNVQYCDGDTVCLLERVEECHVSNACTTETTEARYFNGTAELPLVLDKLCNTDAYSPVVLCGGTKLAVCSQSYYFLYTECVKCPGKVWVLAQMILVAGLMVVTVVFTVVLVSLQHTRKAMKTFASTFSQKEGNNSTRTLVKAGKARTAISILSGYLQVISNTATILQNSNLPQELIVVLNFLGFLNVDLSRMFNISCIRYHFSSSLVANESTFWISFYISMLTPFFICGTFVFVFFVRIWWRRLKRYYYPARLQPEGPKDLSTFSRLASRSPLEDVGDVVAQMENERQWREAWANICTAACLFFTQFIHAGVSVNIVYMFLCTPMQYDDENLKDQYWLQMDASVACFKTQWSVAAIFAAFAICGFALGFPGALYLALKYYHNHVKVKFEDKILHDVAMFSRAQGIILAGPSGIPRRSIACTMGLEKRDNMYFPKSSLGYASARQYPKCYVTDDKGVRHEGVLVMVNDVGDYGSVTLVPLTLLSSPISERILGQFYEPFEDTFYFWQTYEITRRLVQVGAPVLMEILSPGTAIPCMLFTSVFFLVVHAICNPFKADAMDRLQFIILTNQFIVVFGIAVIETMEGTSSLIGWILIVLQLVVVVVGVGAVIDAYKGAVLSLGRNTWSALALARQGFRSDASTPNRGIEDRKVAEGNTVPNLRSMFGPPTNLSFFSRNHRSSILQETQEHLSMQVETMAESDDDQEAVDAAMKLRIAKCEAAAVAPASSPAFNQIAPLGNIVTAPRSNGAIADAER</sequence>
<keyword evidence="1" id="KW-1133">Transmembrane helix</keyword>
<evidence type="ECO:0000313" key="2">
    <source>
        <dbReference type="EMBL" id="KAK3282733.1"/>
    </source>
</evidence>
<feature type="transmembrane region" description="Helical" evidence="1">
    <location>
        <begin position="1363"/>
        <end position="1387"/>
    </location>
</feature>
<feature type="transmembrane region" description="Helical" evidence="1">
    <location>
        <begin position="1671"/>
        <end position="1698"/>
    </location>
</feature>
<feature type="transmembrane region" description="Helical" evidence="1">
    <location>
        <begin position="1737"/>
        <end position="1758"/>
    </location>
</feature>
<evidence type="ECO:0000256" key="1">
    <source>
        <dbReference type="SAM" id="Phobius"/>
    </source>
</evidence>
<gene>
    <name evidence="2" type="ORF">CYMTET_9537</name>
</gene>
<dbReference type="EMBL" id="LGRX02003180">
    <property type="protein sequence ID" value="KAK3282733.1"/>
    <property type="molecule type" value="Genomic_DNA"/>
</dbReference>
<organism evidence="2 3">
    <name type="scientific">Cymbomonas tetramitiformis</name>
    <dbReference type="NCBI Taxonomy" id="36881"/>
    <lineage>
        <taxon>Eukaryota</taxon>
        <taxon>Viridiplantae</taxon>
        <taxon>Chlorophyta</taxon>
        <taxon>Pyramimonadophyceae</taxon>
        <taxon>Pyramimonadales</taxon>
        <taxon>Pyramimonadaceae</taxon>
        <taxon>Cymbomonas</taxon>
    </lineage>
</organism>
<protein>
    <submittedName>
        <fullName evidence="2">Uncharacterized protein</fullName>
    </submittedName>
</protein>